<reference evidence="1 2" key="1">
    <citation type="submission" date="2018-03" db="EMBL/GenBank/DDBJ databases">
        <title>Genomic Encyclopedia of Archaeal and Bacterial Type Strains, Phase II (KMG-II): from individual species to whole genera.</title>
        <authorList>
            <person name="Goeker M."/>
        </authorList>
    </citation>
    <scope>NUCLEOTIDE SEQUENCE [LARGE SCALE GENOMIC DNA]</scope>
    <source>
        <strain evidence="1 2">DSM 24859</strain>
    </source>
</reference>
<dbReference type="EMBL" id="PYAW01000002">
    <property type="protein sequence ID" value="PSL47945.1"/>
    <property type="molecule type" value="Genomic_DNA"/>
</dbReference>
<evidence type="ECO:0000313" key="1">
    <source>
        <dbReference type="EMBL" id="PSL47945.1"/>
    </source>
</evidence>
<keyword evidence="2" id="KW-1185">Reference proteome</keyword>
<name>A0A2P8HP16_CHINA</name>
<accession>A0A2P8HP16</accession>
<organism evidence="1 2">
    <name type="scientific">Chitinophaga niastensis</name>
    <dbReference type="NCBI Taxonomy" id="536980"/>
    <lineage>
        <taxon>Bacteria</taxon>
        <taxon>Pseudomonadati</taxon>
        <taxon>Bacteroidota</taxon>
        <taxon>Chitinophagia</taxon>
        <taxon>Chitinophagales</taxon>
        <taxon>Chitinophagaceae</taxon>
        <taxon>Chitinophaga</taxon>
    </lineage>
</organism>
<evidence type="ECO:0000313" key="2">
    <source>
        <dbReference type="Proteomes" id="UP000240971"/>
    </source>
</evidence>
<comment type="caution">
    <text evidence="1">The sequence shown here is derived from an EMBL/GenBank/DDBJ whole genome shotgun (WGS) entry which is preliminary data.</text>
</comment>
<protein>
    <submittedName>
        <fullName evidence="1">Uncharacterized protein</fullName>
    </submittedName>
</protein>
<dbReference type="PROSITE" id="PS51257">
    <property type="entry name" value="PROKAR_LIPOPROTEIN"/>
    <property type="match status" value="1"/>
</dbReference>
<dbReference type="OrthoDB" id="1445370at2"/>
<dbReference type="RefSeq" id="WP_106528364.1">
    <property type="nucleotide sequence ID" value="NZ_PYAW01000002.1"/>
</dbReference>
<proteinExistence type="predicted"/>
<sequence length="117" mass="12751">MSPSNRKVNRKKSVHIQLILITAVLASCHRPTPDHQRKVYMRGDSTAGYNRTHYGGGLGAVMWYYAFRPYGSYYGGNYYRAGYYSGGISEHANMGSNPVKGAVSRGGFGGNGFSVSS</sequence>
<gene>
    <name evidence="1" type="ORF">CLV51_102805</name>
</gene>
<dbReference type="Proteomes" id="UP000240971">
    <property type="component" value="Unassembled WGS sequence"/>
</dbReference>
<dbReference type="AlphaFoldDB" id="A0A2P8HP16"/>